<keyword evidence="3" id="KW-1185">Reference proteome</keyword>
<dbReference type="GO" id="GO:0046872">
    <property type="term" value="F:metal ion binding"/>
    <property type="evidence" value="ECO:0007669"/>
    <property type="project" value="UniProtKB-KW"/>
</dbReference>
<dbReference type="Proteomes" id="UP001360560">
    <property type="component" value="Unassembled WGS sequence"/>
</dbReference>
<dbReference type="GO" id="GO:0008948">
    <property type="term" value="F:oxaloacetate decarboxylase activity"/>
    <property type="evidence" value="ECO:0007669"/>
    <property type="project" value="TreeGrafter"/>
</dbReference>
<evidence type="ECO:0000256" key="1">
    <source>
        <dbReference type="PIRSR" id="PIRSR605493-1"/>
    </source>
</evidence>
<keyword evidence="1" id="KW-0479">Metal-binding</keyword>
<dbReference type="GO" id="GO:0047443">
    <property type="term" value="F:4-hydroxy-4-methyl-2-oxoglutarate aldolase activity"/>
    <property type="evidence" value="ECO:0007669"/>
    <property type="project" value="TreeGrafter"/>
</dbReference>
<dbReference type="PANTHER" id="PTHR33254">
    <property type="entry name" value="4-HYDROXY-4-METHYL-2-OXOGLUTARATE ALDOLASE 3-RELATED"/>
    <property type="match status" value="1"/>
</dbReference>
<comment type="caution">
    <text evidence="2">The sequence shown here is derived from an EMBL/GenBank/DDBJ whole genome shotgun (WGS) entry which is preliminary data.</text>
</comment>
<dbReference type="Pfam" id="PF03737">
    <property type="entry name" value="RraA-like"/>
    <property type="match status" value="1"/>
</dbReference>
<dbReference type="AlphaFoldDB" id="A0AAV5QHV5"/>
<sequence>MQIPSQDFLTQVISTLKDYSPCDVADALLKFGLPDGGFFPNLNQVSSNDSCSVGVAYTVTYAPMDDPRPELKQVSYIDQAPPGSMIVIGLTRSAQLPGAPYVKITNALYGGLMSTRAKYLEAQGTVVFGRVRDVSEHRALNYNVWSYGTGICAPKGAVKLVAVNEPVEVLVEDYYNKNEEGSSRKAYKTIYPGDIIIGDENGIARVPVGRDVYDDEWLSKIINYIPKRVEADELVAKDIMDGKKAKESQKIRRANL</sequence>
<evidence type="ECO:0000313" key="3">
    <source>
        <dbReference type="Proteomes" id="UP001360560"/>
    </source>
</evidence>
<dbReference type="EMBL" id="BTFZ01000002">
    <property type="protein sequence ID" value="GMM34377.1"/>
    <property type="molecule type" value="Genomic_DNA"/>
</dbReference>
<gene>
    <name evidence="2" type="ORF">DASC09_017020</name>
</gene>
<name>A0AAV5QHV5_9ASCO</name>
<feature type="binding site" evidence="1">
    <location>
        <position position="133"/>
    </location>
    <ligand>
        <name>Mg(2+)</name>
        <dbReference type="ChEBI" id="CHEBI:18420"/>
    </ligand>
</feature>
<dbReference type="RefSeq" id="XP_064851377.1">
    <property type="nucleotide sequence ID" value="XM_064995305.1"/>
</dbReference>
<protein>
    <submittedName>
        <fullName evidence="2">Bifunctional 4-hydroxy-4-methyl-2-oxoglutarate aldolase/oxaloacetate decarboxylase</fullName>
    </submittedName>
</protein>
<reference evidence="2 3" key="1">
    <citation type="journal article" date="2023" name="Elife">
        <title>Identification of key yeast species and microbe-microbe interactions impacting larval growth of Drosophila in the wild.</title>
        <authorList>
            <person name="Mure A."/>
            <person name="Sugiura Y."/>
            <person name="Maeda R."/>
            <person name="Honda K."/>
            <person name="Sakurai N."/>
            <person name="Takahashi Y."/>
            <person name="Watada M."/>
            <person name="Katoh T."/>
            <person name="Gotoh A."/>
            <person name="Gotoh Y."/>
            <person name="Taniguchi I."/>
            <person name="Nakamura K."/>
            <person name="Hayashi T."/>
            <person name="Katayama T."/>
            <person name="Uemura T."/>
            <person name="Hattori Y."/>
        </authorList>
    </citation>
    <scope>NUCLEOTIDE SEQUENCE [LARGE SCALE GENOMIC DNA]</scope>
    <source>
        <strain evidence="2 3">SC-9</strain>
    </source>
</reference>
<comment type="cofactor">
    <cofactor evidence="1">
        <name>Mg(2+)</name>
        <dbReference type="ChEBI" id="CHEBI:18420"/>
    </cofactor>
</comment>
<organism evidence="2 3">
    <name type="scientific">Saccharomycopsis crataegensis</name>
    <dbReference type="NCBI Taxonomy" id="43959"/>
    <lineage>
        <taxon>Eukaryota</taxon>
        <taxon>Fungi</taxon>
        <taxon>Dikarya</taxon>
        <taxon>Ascomycota</taxon>
        <taxon>Saccharomycotina</taxon>
        <taxon>Saccharomycetes</taxon>
        <taxon>Saccharomycopsidaceae</taxon>
        <taxon>Saccharomycopsis</taxon>
    </lineage>
</organism>
<dbReference type="PANTHER" id="PTHR33254:SF28">
    <property type="entry name" value="4-HYDROXY-4-METHYL-2-OXOGLUTARATE ALDOLASE"/>
    <property type="match status" value="1"/>
</dbReference>
<evidence type="ECO:0000313" key="2">
    <source>
        <dbReference type="EMBL" id="GMM34377.1"/>
    </source>
</evidence>
<dbReference type="GeneID" id="90072356"/>
<dbReference type="InterPro" id="IPR005493">
    <property type="entry name" value="RraA/RraA-like"/>
</dbReference>
<feature type="binding site" evidence="1">
    <location>
        <position position="132"/>
    </location>
    <ligand>
        <name>substrate</name>
    </ligand>
</feature>
<dbReference type="SUPFAM" id="SSF89562">
    <property type="entry name" value="RraA-like"/>
    <property type="match status" value="1"/>
</dbReference>
<proteinExistence type="predicted"/>
<feature type="binding site" evidence="1">
    <location>
        <begin position="110"/>
        <end position="113"/>
    </location>
    <ligand>
        <name>substrate</name>
    </ligand>
</feature>
<dbReference type="InterPro" id="IPR036704">
    <property type="entry name" value="RraA/RraA-like_sf"/>
</dbReference>
<dbReference type="Gene3D" id="3.50.30.40">
    <property type="entry name" value="Ribonuclease E inhibitor RraA/RraA-like"/>
    <property type="match status" value="1"/>
</dbReference>
<accession>A0AAV5QHV5</accession>
<keyword evidence="1" id="KW-0460">Magnesium</keyword>